<dbReference type="InterPro" id="IPR008972">
    <property type="entry name" value="Cupredoxin"/>
</dbReference>
<dbReference type="Pfam" id="PF00127">
    <property type="entry name" value="Copper-bind"/>
    <property type="match status" value="1"/>
</dbReference>
<accession>A0A5B8V6L0</accession>
<evidence type="ECO:0000256" key="2">
    <source>
        <dbReference type="ARBA" id="ARBA00023008"/>
    </source>
</evidence>
<keyword evidence="3" id="KW-0732">Signal</keyword>
<keyword evidence="1" id="KW-0479">Metal-binding</keyword>
<keyword evidence="6" id="KW-1185">Reference proteome</keyword>
<dbReference type="SUPFAM" id="SSF49503">
    <property type="entry name" value="Cupredoxins"/>
    <property type="match status" value="1"/>
</dbReference>
<proteinExistence type="predicted"/>
<organism evidence="5 6">
    <name type="scientific">Panacibacter ginsenosidivorans</name>
    <dbReference type="NCBI Taxonomy" id="1813871"/>
    <lineage>
        <taxon>Bacteria</taxon>
        <taxon>Pseudomonadati</taxon>
        <taxon>Bacteroidota</taxon>
        <taxon>Chitinophagia</taxon>
        <taxon>Chitinophagales</taxon>
        <taxon>Chitinophagaceae</taxon>
        <taxon>Panacibacter</taxon>
    </lineage>
</organism>
<keyword evidence="2" id="KW-0186">Copper</keyword>
<feature type="signal peptide" evidence="3">
    <location>
        <begin position="1"/>
        <end position="20"/>
    </location>
</feature>
<evidence type="ECO:0000256" key="1">
    <source>
        <dbReference type="ARBA" id="ARBA00022723"/>
    </source>
</evidence>
<evidence type="ECO:0000313" key="6">
    <source>
        <dbReference type="Proteomes" id="UP000321533"/>
    </source>
</evidence>
<dbReference type="Proteomes" id="UP000321533">
    <property type="component" value="Chromosome"/>
</dbReference>
<dbReference type="EMBL" id="CP042435">
    <property type="protein sequence ID" value="QEC66922.1"/>
    <property type="molecule type" value="Genomic_DNA"/>
</dbReference>
<evidence type="ECO:0000259" key="4">
    <source>
        <dbReference type="Pfam" id="PF00127"/>
    </source>
</evidence>
<dbReference type="GO" id="GO:0005507">
    <property type="term" value="F:copper ion binding"/>
    <property type="evidence" value="ECO:0007669"/>
    <property type="project" value="InterPro"/>
</dbReference>
<dbReference type="KEGG" id="pgin:FRZ67_06280"/>
<protein>
    <recommendedName>
        <fullName evidence="4">Blue (type 1) copper domain-containing protein</fullName>
    </recommendedName>
</protein>
<evidence type="ECO:0000313" key="5">
    <source>
        <dbReference type="EMBL" id="QEC66922.1"/>
    </source>
</evidence>
<dbReference type="AlphaFoldDB" id="A0A5B8V6L0"/>
<sequence>MKKFTLFTAFIICSFSVINATIITVKVSDFQFKPATVNAKVGDTIRWLWKNGIHTTTSVTIPAGATAWNRPVDSAHRNFRYRLKVAGKYTYQCTFHFTVMKGTLNITSALDAGLNDFVVSGDDLKALLSWKTNTSKDVAYFSVQRSTDGDNFREIQRIMPSPGNLYSIADNTATAKYTYYQLQMVDTKGNIEYTDIQMHTRNIALDKIVTSLSPNPITRPGHLMIQFNSDIEGSMRVQLFGPDGRLIKEQNMSASKGINNGHFHMGDLSPGSYYILCTLGTRTEKHTVIMK</sequence>
<dbReference type="InterPro" id="IPR000923">
    <property type="entry name" value="BlueCu_1"/>
</dbReference>
<reference evidence="5 6" key="1">
    <citation type="journal article" date="2016" name="Int. J. Syst. Evol. Microbiol.">
        <title>Panacibacter ginsenosidivorans gen. nov., sp. nov., with ginsenoside converting activity isolated from soil of a ginseng field.</title>
        <authorList>
            <person name="Siddiqi M.Z."/>
            <person name="Muhammad Shafi S."/>
            <person name="Choi K.D."/>
            <person name="Im W.T."/>
        </authorList>
    </citation>
    <scope>NUCLEOTIDE SEQUENCE [LARGE SCALE GENOMIC DNA]</scope>
    <source>
        <strain evidence="5 6">Gsoil1550</strain>
    </source>
</reference>
<dbReference type="OrthoDB" id="849076at2"/>
<feature type="domain" description="Blue (type 1) copper" evidence="4">
    <location>
        <begin position="24"/>
        <end position="106"/>
    </location>
</feature>
<evidence type="ECO:0000256" key="3">
    <source>
        <dbReference type="SAM" id="SignalP"/>
    </source>
</evidence>
<dbReference type="GO" id="GO:0009055">
    <property type="term" value="F:electron transfer activity"/>
    <property type="evidence" value="ECO:0007669"/>
    <property type="project" value="InterPro"/>
</dbReference>
<dbReference type="RefSeq" id="WP_147188722.1">
    <property type="nucleotide sequence ID" value="NZ_CP042435.1"/>
</dbReference>
<dbReference type="InterPro" id="IPR013783">
    <property type="entry name" value="Ig-like_fold"/>
</dbReference>
<gene>
    <name evidence="5" type="ORF">FRZ67_06280</name>
</gene>
<feature type="chain" id="PRO_5022729700" description="Blue (type 1) copper domain-containing protein" evidence="3">
    <location>
        <begin position="21"/>
        <end position="291"/>
    </location>
</feature>
<dbReference type="Gene3D" id="2.60.40.10">
    <property type="entry name" value="Immunoglobulins"/>
    <property type="match status" value="1"/>
</dbReference>
<name>A0A5B8V6L0_9BACT</name>
<dbReference type="Gene3D" id="2.60.40.420">
    <property type="entry name" value="Cupredoxins - blue copper proteins"/>
    <property type="match status" value="1"/>
</dbReference>